<dbReference type="GO" id="GO:0005524">
    <property type="term" value="F:ATP binding"/>
    <property type="evidence" value="ECO:0007669"/>
    <property type="project" value="InterPro"/>
</dbReference>
<dbReference type="GO" id="GO:0016787">
    <property type="term" value="F:hydrolase activity"/>
    <property type="evidence" value="ECO:0007669"/>
    <property type="project" value="InterPro"/>
</dbReference>
<feature type="domain" description="Helicase ATP-binding" evidence="1">
    <location>
        <begin position="1156"/>
        <end position="1330"/>
    </location>
</feature>
<name>A0A316EUR5_9ACTN</name>
<dbReference type="InterPro" id="IPR006935">
    <property type="entry name" value="Helicase/UvrB_N"/>
</dbReference>
<dbReference type="PROSITE" id="PS51192">
    <property type="entry name" value="HELICASE_ATP_BIND_1"/>
    <property type="match status" value="1"/>
</dbReference>
<dbReference type="RefSeq" id="WP_109601388.1">
    <property type="nucleotide sequence ID" value="NZ_BONA01000078.1"/>
</dbReference>
<accession>A0A316EUR5</accession>
<keyword evidence="4" id="KW-1185">Reference proteome</keyword>
<proteinExistence type="predicted"/>
<keyword evidence="3" id="KW-0547">Nucleotide-binding</keyword>
<dbReference type="NCBIfam" id="NF047352">
    <property type="entry name" value="P_loop_sacsin"/>
    <property type="match status" value="1"/>
</dbReference>
<dbReference type="GO" id="GO:0004386">
    <property type="term" value="F:helicase activity"/>
    <property type="evidence" value="ECO:0007669"/>
    <property type="project" value="UniProtKB-KW"/>
</dbReference>
<organism evidence="3 4">
    <name type="scientific">Actinoplanes xinjiangensis</name>
    <dbReference type="NCBI Taxonomy" id="512350"/>
    <lineage>
        <taxon>Bacteria</taxon>
        <taxon>Bacillati</taxon>
        <taxon>Actinomycetota</taxon>
        <taxon>Actinomycetes</taxon>
        <taxon>Micromonosporales</taxon>
        <taxon>Micromonosporaceae</taxon>
        <taxon>Actinoplanes</taxon>
    </lineage>
</organism>
<dbReference type="SUPFAM" id="SSF55874">
    <property type="entry name" value="ATPase domain of HSP90 chaperone/DNA topoisomerase II/histidine kinase"/>
    <property type="match status" value="1"/>
</dbReference>
<dbReference type="InterPro" id="IPR050742">
    <property type="entry name" value="Helicase_Restrict-Modif_Enz"/>
</dbReference>
<dbReference type="SMART" id="SM00490">
    <property type="entry name" value="HELICc"/>
    <property type="match status" value="1"/>
</dbReference>
<dbReference type="InterPro" id="IPR001650">
    <property type="entry name" value="Helicase_C-like"/>
</dbReference>
<dbReference type="EMBL" id="QGGR01000025">
    <property type="protein sequence ID" value="PWK35847.1"/>
    <property type="molecule type" value="Genomic_DNA"/>
</dbReference>
<evidence type="ECO:0000313" key="3">
    <source>
        <dbReference type="EMBL" id="PWK35847.1"/>
    </source>
</evidence>
<dbReference type="GO" id="GO:0003677">
    <property type="term" value="F:DNA binding"/>
    <property type="evidence" value="ECO:0007669"/>
    <property type="project" value="InterPro"/>
</dbReference>
<keyword evidence="3" id="KW-0378">Hydrolase</keyword>
<dbReference type="PANTHER" id="PTHR47396:SF1">
    <property type="entry name" value="ATP-DEPENDENT HELICASE IRC3-RELATED"/>
    <property type="match status" value="1"/>
</dbReference>
<dbReference type="GO" id="GO:0005829">
    <property type="term" value="C:cytosol"/>
    <property type="evidence" value="ECO:0007669"/>
    <property type="project" value="TreeGrafter"/>
</dbReference>
<feature type="domain" description="Helicase C-terminal" evidence="2">
    <location>
        <begin position="1403"/>
        <end position="1547"/>
    </location>
</feature>
<dbReference type="Pfam" id="PF00271">
    <property type="entry name" value="Helicase_C"/>
    <property type="match status" value="1"/>
</dbReference>
<dbReference type="SUPFAM" id="SSF52540">
    <property type="entry name" value="P-loop containing nucleoside triphosphate hydrolases"/>
    <property type="match status" value="1"/>
</dbReference>
<evidence type="ECO:0000313" key="4">
    <source>
        <dbReference type="Proteomes" id="UP000245697"/>
    </source>
</evidence>
<dbReference type="InterPro" id="IPR036890">
    <property type="entry name" value="HATPase_C_sf"/>
</dbReference>
<sequence length="1547" mass="170579">MPAPTAWQGSDGLVARRVTGLSEQCLQAYVAHPGLVEEHANIERSITQGGYGRRQLYELIQNGADELQREPGGGIHVVLTPTALYCANRGTAITAEGAETILASHLSRKRGTEIGRFGLGFKSVLSISDSPSLFSRSGSFGWDRRYAEQTIRARTATTAPTPVLRVARLLDADAERSADAVLDDLMSWATTVIRLPLLDGHVERLAQDVRTFPGDFVIFSPHIGRLELDDRSGPERHRRIVTVSGRGEDRTVTEQSDDAQRTVVWKVFERIHTPSSEARRDAGEFHDRDRIPVSWAVPLSSAHGNGAFWAFFPTTYETTLSGVLNAPWKTNEDRQNLLKDNRFNDEIMNAAAELIVDSLPRLSSADDPARHLLYLTARGREARNWADKELSAAVYRLAAIRPSLPDQTGRLRLPTEVRLHPPKMDPAWLELWRSVPDRRNEWCHHSVEETTRRSRAELILAGAGRGATKVRVWLESNVSGRSAPGSATALQIVAGMLAAAHPALTEARTAHIVLTADNRLAALDDPVFRRTPGEPEAADLTYLDRRLDDDPELDEILTELGVHEADATGRLMSLLQSGLDRLDDTGWQSFWSLTRRIIPTVVRDVLAAENATADVRVRTGGGRYAAVHQCMLPGRVVPADAPVAVDMDFHRDDLALLSLLGASDVPTAAVDPVRDAWFARYRRDMINDYYAGLPVQMSRPNERGIKVTGPPPAGPLGVLGDLTPRQAALFLRHLPLEGVVTTWRAWAVTRVDRSVDIPSPLVWAIRRHGYVPTTWGPLPIDDCLSPAFPIGPANLPVAEIDPALATALRLPTDTEQIGAAGWRRILGHAEADLDPEPLAEVYAAASAHLPPPATVRCLRNGDTAFAAPDEVAVAVGAAQLRRLTAQGVPVLPASEDAARQLRTAWGLSVLDDVLTTEVRAVAVGEPASLEEMFPRLRFLPGRPLQGVDLVVCRELEELVSGPNGRRAQPAQTLRAGDVLYSREPFDELGLLHRLRTQFTLELTDEQCRQIVAHREQARRDSRLSRVRDQADDTDRLVALLGAATLRTRLPEPVLDAVASSEGPLTDRTIAALALDVFGTTTLREYRSDLQRLGFDVPDHWAGSHRARQFVTDLGFPATFAGERQPTLEASVVVEGPADFPPLHDYQERMVRRIRSVVAARPPRRGMLCLPTGAGKTRTALQALIESMRAGELRQSTPVLWIAQSEELCEQAVQSWQSAWRGLGGNTTLTISRLWSRNEADPVATGFHLVVATDAKLALSVDDDDYAWLRESQCVVIDEAHTSLSSRYTAVLASLGITAHRTRCPMIGLTATPFIGSNAAETERLTNRYQKNRLDFTADGREILGERPYLTLQNDGILARVEHRELPGATLHLSEREHADASVYRRLPDSAEMRLAADRDRTAMLVKEIVALPEDWPVLVFATSVEHAHVLSALLNRRGVRSATVTGSTDPGLRRRSVRRFRDGEIRVLTNYNVLTQGFDAPATRAIVVARPTYSANVYQQMIGRGLRGPRNRGKQECLVLDVADNITHFGAEPAFRDFEYLWRPGSR</sequence>
<dbReference type="Proteomes" id="UP000245697">
    <property type="component" value="Unassembled WGS sequence"/>
</dbReference>
<keyword evidence="3" id="KW-0067">ATP-binding</keyword>
<gene>
    <name evidence="3" type="ORF">BC793_12548</name>
</gene>
<dbReference type="PANTHER" id="PTHR47396">
    <property type="entry name" value="TYPE I RESTRICTION ENZYME ECOKI R PROTEIN"/>
    <property type="match status" value="1"/>
</dbReference>
<dbReference type="InterPro" id="IPR014001">
    <property type="entry name" value="Helicase_ATP-bd"/>
</dbReference>
<reference evidence="3 4" key="1">
    <citation type="submission" date="2018-05" db="EMBL/GenBank/DDBJ databases">
        <title>Genomic Encyclopedia of Archaeal and Bacterial Type Strains, Phase II (KMG-II): from individual species to whole genera.</title>
        <authorList>
            <person name="Goeker M."/>
        </authorList>
    </citation>
    <scope>NUCLEOTIDE SEQUENCE [LARGE SCALE GENOMIC DNA]</scope>
    <source>
        <strain evidence="3 4">DSM 45184</strain>
    </source>
</reference>
<dbReference type="SMART" id="SM00487">
    <property type="entry name" value="DEXDc"/>
    <property type="match status" value="1"/>
</dbReference>
<protein>
    <submittedName>
        <fullName evidence="3">Superfamily II DNA or RNA helicase</fullName>
    </submittedName>
</protein>
<dbReference type="Pfam" id="PF04851">
    <property type="entry name" value="ResIII"/>
    <property type="match status" value="1"/>
</dbReference>
<evidence type="ECO:0000259" key="1">
    <source>
        <dbReference type="PROSITE" id="PS51192"/>
    </source>
</evidence>
<keyword evidence="3" id="KW-0347">Helicase</keyword>
<evidence type="ECO:0000259" key="2">
    <source>
        <dbReference type="PROSITE" id="PS51194"/>
    </source>
</evidence>
<dbReference type="InterPro" id="IPR027417">
    <property type="entry name" value="P-loop_NTPase"/>
</dbReference>
<dbReference type="PROSITE" id="PS51194">
    <property type="entry name" value="HELICASE_CTER"/>
    <property type="match status" value="1"/>
</dbReference>
<dbReference type="OrthoDB" id="9776021at2"/>
<dbReference type="Gene3D" id="3.40.50.300">
    <property type="entry name" value="P-loop containing nucleotide triphosphate hydrolases"/>
    <property type="match status" value="2"/>
</dbReference>
<comment type="caution">
    <text evidence="3">The sequence shown here is derived from an EMBL/GenBank/DDBJ whole genome shotgun (WGS) entry which is preliminary data.</text>
</comment>